<dbReference type="PROSITE" id="PS51332">
    <property type="entry name" value="B12_BINDING"/>
    <property type="match status" value="1"/>
</dbReference>
<evidence type="ECO:0000256" key="2">
    <source>
        <dbReference type="ARBA" id="ARBA00022691"/>
    </source>
</evidence>
<dbReference type="SUPFAM" id="SSF52242">
    <property type="entry name" value="Cobalamin (vitamin B12)-binding domain"/>
    <property type="match status" value="1"/>
</dbReference>
<name>A0A160TGN7_9ZZZZ</name>
<dbReference type="InterPro" id="IPR007197">
    <property type="entry name" value="rSAM"/>
</dbReference>
<dbReference type="AlphaFoldDB" id="A0A160TGN7"/>
<dbReference type="SFLD" id="SFLDS00029">
    <property type="entry name" value="Radical_SAM"/>
    <property type="match status" value="1"/>
</dbReference>
<keyword evidence="4" id="KW-0408">Iron</keyword>
<evidence type="ECO:0000313" key="7">
    <source>
        <dbReference type="EMBL" id="CUS43391.1"/>
    </source>
</evidence>
<dbReference type="Gene3D" id="3.40.50.280">
    <property type="entry name" value="Cobalamin-binding domain"/>
    <property type="match status" value="1"/>
</dbReference>
<feature type="domain" description="B12-binding" evidence="6">
    <location>
        <begin position="1"/>
        <end position="107"/>
    </location>
</feature>
<dbReference type="GO" id="GO:0051536">
    <property type="term" value="F:iron-sulfur cluster binding"/>
    <property type="evidence" value="ECO:0007669"/>
    <property type="project" value="UniProtKB-KW"/>
</dbReference>
<gene>
    <name evidence="7" type="ORF">MGWOODY_Smn382</name>
</gene>
<dbReference type="Gene3D" id="3.80.30.20">
    <property type="entry name" value="tm_1862 like domain"/>
    <property type="match status" value="1"/>
</dbReference>
<keyword evidence="5" id="KW-0411">Iron-sulfur</keyword>
<dbReference type="PANTHER" id="PTHR43409:SF7">
    <property type="entry name" value="BLL1977 PROTEIN"/>
    <property type="match status" value="1"/>
</dbReference>
<dbReference type="GO" id="GO:0046872">
    <property type="term" value="F:metal ion binding"/>
    <property type="evidence" value="ECO:0007669"/>
    <property type="project" value="UniProtKB-KW"/>
</dbReference>
<dbReference type="PANTHER" id="PTHR43409">
    <property type="entry name" value="ANAEROBIC MAGNESIUM-PROTOPORPHYRIN IX MONOMETHYL ESTER CYCLASE-RELATED"/>
    <property type="match status" value="1"/>
</dbReference>
<reference evidence="7" key="1">
    <citation type="submission" date="2015-10" db="EMBL/GenBank/DDBJ databases">
        <authorList>
            <person name="Gilbert D.G."/>
        </authorList>
    </citation>
    <scope>NUCLEOTIDE SEQUENCE</scope>
</reference>
<dbReference type="NCBIfam" id="TIGR03975">
    <property type="entry name" value="rSAM_ocin_1"/>
    <property type="match status" value="1"/>
</dbReference>
<comment type="cofactor">
    <cofactor evidence="1">
        <name>[4Fe-4S] cluster</name>
        <dbReference type="ChEBI" id="CHEBI:49883"/>
    </cofactor>
</comment>
<evidence type="ECO:0000256" key="4">
    <source>
        <dbReference type="ARBA" id="ARBA00023004"/>
    </source>
</evidence>
<evidence type="ECO:0000256" key="1">
    <source>
        <dbReference type="ARBA" id="ARBA00001966"/>
    </source>
</evidence>
<dbReference type="Pfam" id="PF02310">
    <property type="entry name" value="B12-binding"/>
    <property type="match status" value="1"/>
</dbReference>
<dbReference type="GO" id="GO:0005829">
    <property type="term" value="C:cytosol"/>
    <property type="evidence" value="ECO:0007669"/>
    <property type="project" value="TreeGrafter"/>
</dbReference>
<dbReference type="InterPro" id="IPR006638">
    <property type="entry name" value="Elp3/MiaA/NifB-like_rSAM"/>
</dbReference>
<dbReference type="SUPFAM" id="SSF102114">
    <property type="entry name" value="Radical SAM enzymes"/>
    <property type="match status" value="1"/>
</dbReference>
<dbReference type="InterPro" id="IPR058240">
    <property type="entry name" value="rSAM_sf"/>
</dbReference>
<dbReference type="GO" id="GO:0003824">
    <property type="term" value="F:catalytic activity"/>
    <property type="evidence" value="ECO:0007669"/>
    <property type="project" value="InterPro"/>
</dbReference>
<dbReference type="InterPro" id="IPR006158">
    <property type="entry name" value="Cobalamin-bd"/>
</dbReference>
<organism evidence="7">
    <name type="scientific">hydrothermal vent metagenome</name>
    <dbReference type="NCBI Taxonomy" id="652676"/>
    <lineage>
        <taxon>unclassified sequences</taxon>
        <taxon>metagenomes</taxon>
        <taxon>ecological metagenomes</taxon>
    </lineage>
</organism>
<sequence length="508" mass="56776">MLDLIASVAPAVGPHLDEVVEAIAAKKPRIVGITNMFQQNMSAFAIARRVRAALPDALIVMGGANVTGVMAKALAQIFDCVDYFFDGEADVAFPDFCEAYLRRGERPAERVVECVPLQNMADSPDADFSDFIAALREQQDAGRLPPELPGYVTYESSRGCWWGAKHHCIFCGLNQASMNFREKGSERVVRELTALDERWDGRPIRTADNIIPNSYFATVLPQLAAMPRPPKLFYEVKANLKEEQVALMRTAGVYSIQPGVESLSTPVLKLMRKGVSAHQNIMLLRSSAKHGMRAGWNLIYGFPGETQQNYRDMLAIFPALVHFRPPDGISEIMIDRFSPNFDDHERLGIPEIKPFEIYRGLYPSDAPLDEIAYHFDGIYTTEFLSDTALVKEFRDSVDHWKRLWLRPQRPLLLLETKASGGGVVIDTRPIAREALSVLSPGVVNALAQLERPRPREGLPEAVAEHLDFLLQRRYVIDHENLLLSVVVRRASAEPNRARVPMMADASPA</sequence>
<dbReference type="InterPro" id="IPR051198">
    <property type="entry name" value="BchE-like"/>
</dbReference>
<dbReference type="InterPro" id="IPR036724">
    <property type="entry name" value="Cobalamin-bd_sf"/>
</dbReference>
<accession>A0A160TGN7</accession>
<dbReference type="Pfam" id="PF04055">
    <property type="entry name" value="Radical_SAM"/>
    <property type="match status" value="1"/>
</dbReference>
<evidence type="ECO:0000259" key="6">
    <source>
        <dbReference type="PROSITE" id="PS51332"/>
    </source>
</evidence>
<dbReference type="SMART" id="SM00729">
    <property type="entry name" value="Elp3"/>
    <property type="match status" value="1"/>
</dbReference>
<dbReference type="EMBL" id="CZQE01000045">
    <property type="protein sequence ID" value="CUS43391.1"/>
    <property type="molecule type" value="Genomic_DNA"/>
</dbReference>
<dbReference type="GO" id="GO:0031419">
    <property type="term" value="F:cobalamin binding"/>
    <property type="evidence" value="ECO:0007669"/>
    <property type="project" value="InterPro"/>
</dbReference>
<keyword evidence="3" id="KW-0479">Metal-binding</keyword>
<protein>
    <submittedName>
        <fullName evidence="7">Radical SAM domain protein</fullName>
    </submittedName>
</protein>
<dbReference type="SFLD" id="SFLDF00324">
    <property type="entry name" value="bacteriocin_maturation"/>
    <property type="match status" value="1"/>
</dbReference>
<dbReference type="SFLD" id="SFLDG01082">
    <property type="entry name" value="B12-binding_domain_containing"/>
    <property type="match status" value="1"/>
</dbReference>
<dbReference type="InterPro" id="IPR023404">
    <property type="entry name" value="rSAM_horseshoe"/>
</dbReference>
<proteinExistence type="predicted"/>
<keyword evidence="2" id="KW-0949">S-adenosyl-L-methionine</keyword>
<dbReference type="InterPro" id="IPR023984">
    <property type="entry name" value="rSAM_ocin_1"/>
</dbReference>
<evidence type="ECO:0000256" key="3">
    <source>
        <dbReference type="ARBA" id="ARBA00022723"/>
    </source>
</evidence>
<evidence type="ECO:0000256" key="5">
    <source>
        <dbReference type="ARBA" id="ARBA00023014"/>
    </source>
</evidence>